<evidence type="ECO:0000313" key="1">
    <source>
        <dbReference type="EMBL" id="SMO96563.1"/>
    </source>
</evidence>
<evidence type="ECO:0000313" key="2">
    <source>
        <dbReference type="Proteomes" id="UP000320300"/>
    </source>
</evidence>
<accession>A0A521FK27</accession>
<reference evidence="1 2" key="1">
    <citation type="submission" date="2017-05" db="EMBL/GenBank/DDBJ databases">
        <authorList>
            <person name="Varghese N."/>
            <person name="Submissions S."/>
        </authorList>
    </citation>
    <scope>NUCLEOTIDE SEQUENCE [LARGE SCALE GENOMIC DNA]</scope>
    <source>
        <strain evidence="1 2">DSM 19036</strain>
    </source>
</reference>
<keyword evidence="2" id="KW-1185">Reference proteome</keyword>
<dbReference type="Proteomes" id="UP000320300">
    <property type="component" value="Unassembled WGS sequence"/>
</dbReference>
<dbReference type="AlphaFoldDB" id="A0A521FK27"/>
<organism evidence="1 2">
    <name type="scientific">Pedobacter westerhofensis</name>
    <dbReference type="NCBI Taxonomy" id="425512"/>
    <lineage>
        <taxon>Bacteria</taxon>
        <taxon>Pseudomonadati</taxon>
        <taxon>Bacteroidota</taxon>
        <taxon>Sphingobacteriia</taxon>
        <taxon>Sphingobacteriales</taxon>
        <taxon>Sphingobacteriaceae</taxon>
        <taxon>Pedobacter</taxon>
    </lineage>
</organism>
<sequence length="34" mass="3491">MAKDTNAAAAAPKTRIPRKIKKAMVKVAAATPAV</sequence>
<name>A0A521FK27_9SPHI</name>
<dbReference type="EMBL" id="FXTN01000013">
    <property type="protein sequence ID" value="SMO96563.1"/>
    <property type="molecule type" value="Genomic_DNA"/>
</dbReference>
<proteinExistence type="predicted"/>
<gene>
    <name evidence="1" type="ORF">SAMN06265348_113123</name>
</gene>
<protein>
    <submittedName>
        <fullName evidence="1">Uncharacterized protein</fullName>
    </submittedName>
</protein>